<accession>A0A448YUC9</accession>
<dbReference type="Proteomes" id="UP000291116">
    <property type="component" value="Unassembled WGS sequence"/>
</dbReference>
<keyword evidence="1" id="KW-0812">Transmembrane</keyword>
<reference evidence="2 3" key="1">
    <citation type="submission" date="2019-01" db="EMBL/GenBank/DDBJ databases">
        <authorList>
            <person name="Ferrante I. M."/>
        </authorList>
    </citation>
    <scope>NUCLEOTIDE SEQUENCE [LARGE SCALE GENOMIC DNA]</scope>
    <source>
        <strain evidence="2 3">B856</strain>
    </source>
</reference>
<name>A0A448YUC9_9STRA</name>
<evidence type="ECO:0000256" key="1">
    <source>
        <dbReference type="SAM" id="Phobius"/>
    </source>
</evidence>
<keyword evidence="1" id="KW-0472">Membrane</keyword>
<organism evidence="2 3">
    <name type="scientific">Pseudo-nitzschia multistriata</name>
    <dbReference type="NCBI Taxonomy" id="183589"/>
    <lineage>
        <taxon>Eukaryota</taxon>
        <taxon>Sar</taxon>
        <taxon>Stramenopiles</taxon>
        <taxon>Ochrophyta</taxon>
        <taxon>Bacillariophyta</taxon>
        <taxon>Bacillariophyceae</taxon>
        <taxon>Bacillariophycidae</taxon>
        <taxon>Bacillariales</taxon>
        <taxon>Bacillariaceae</taxon>
        <taxon>Pseudo-nitzschia</taxon>
    </lineage>
</organism>
<dbReference type="InterPro" id="IPR021067">
    <property type="entry name" value="Glycosyltransferase"/>
</dbReference>
<dbReference type="Pfam" id="PF11397">
    <property type="entry name" value="GlcNAc"/>
    <property type="match status" value="1"/>
</dbReference>
<evidence type="ECO:0000313" key="2">
    <source>
        <dbReference type="EMBL" id="VEU33397.1"/>
    </source>
</evidence>
<gene>
    <name evidence="2" type="ORF">PSNMU_V1.4_AUG-EV-PASAV3_0002010</name>
</gene>
<dbReference type="AlphaFoldDB" id="A0A448YUC9"/>
<evidence type="ECO:0000313" key="3">
    <source>
        <dbReference type="Proteomes" id="UP000291116"/>
    </source>
</evidence>
<protein>
    <submittedName>
        <fullName evidence="2">Uncharacterized protein</fullName>
    </submittedName>
</protein>
<feature type="transmembrane region" description="Helical" evidence="1">
    <location>
        <begin position="483"/>
        <end position="507"/>
    </location>
</feature>
<keyword evidence="1" id="KW-1133">Transmembrane helix</keyword>
<proteinExistence type="predicted"/>
<dbReference type="OrthoDB" id="76265at2759"/>
<sequence>MMNDVVVGLLLDEESEADNKKARFHNGNSWVNVVKEKHDPAEATITNKKPVYLVRGSALSSSKDETPVSPVLDGNGKILVAIQSFRDGEQCGDALVELFKNAKDPDNVVVSLVEQQNEDDPYCVEVYCKISAGVEVIERSDSMIYSIDENKENCPRINQIRTVRVQDIYSKGPPWARALGRRSLGNEEFCLQTVANSAFVENWDEKVRKEWISVKNEFGIISNPPQPRDKTGAYEVPRTCTIEFLEEEELPHYNPEPDGKVEFLEEPLLSHTWSPGFSFSKCHLEETAPADGFLPYVSSDIEAFARYARFWTRGYDVYTPTQNIVYLQSGGTSEHSQEWITNHGSRKSIVREKSLKRIRSFLEIQSQDDDDSVMEKPNNLGIYGIGKRRSLSQLNAFVGITLNEQVSRSSEIPCGNFHWVPYNSEISPMNNLYSNPNNLDPQPEYPLRTNQTFQGTFEQSGQNLDANDKEPFAPSIRKDSDDLPYGTVFIFWVIGLVVWCSVFGIMAPKRPKRRKKKRQNTIKNK</sequence>
<keyword evidence="3" id="KW-1185">Reference proteome</keyword>
<dbReference type="PANTHER" id="PTHR34496">
    <property type="entry name" value="GLCNAC TRANSFERASE-RELATED"/>
    <property type="match status" value="1"/>
</dbReference>
<dbReference type="PANTHER" id="PTHR34496:SF6">
    <property type="entry name" value="GLYCOSYLTRANSFERASE 2-LIKE DOMAIN-CONTAINING PROTEIN"/>
    <property type="match status" value="1"/>
</dbReference>
<dbReference type="EMBL" id="CAACVS010000001">
    <property type="protein sequence ID" value="VEU33397.1"/>
    <property type="molecule type" value="Genomic_DNA"/>
</dbReference>